<keyword evidence="2" id="KW-1185">Reference proteome</keyword>
<sequence length="86" mass="10134">MEIFCDNKETITMTKNPTFHNRTKHVDIRYHFIRDLVANGEITLEYYSTQDQLADVLTKSLSKEKFYYFRTLLGVCKFESRGSVGE</sequence>
<name>A0A5D2GJD5_GOSDA</name>
<proteinExistence type="predicted"/>
<protein>
    <recommendedName>
        <fullName evidence="3">Copia protein</fullName>
    </recommendedName>
</protein>
<gene>
    <name evidence="1" type="ORF">ES288_A05G236600v1</name>
</gene>
<accession>A0A5D2GJD5</accession>
<dbReference type="EMBL" id="CM017692">
    <property type="protein sequence ID" value="TYH18023.1"/>
    <property type="molecule type" value="Genomic_DNA"/>
</dbReference>
<evidence type="ECO:0000313" key="1">
    <source>
        <dbReference type="EMBL" id="TYH18023.1"/>
    </source>
</evidence>
<reference evidence="1 2" key="1">
    <citation type="submission" date="2019-06" db="EMBL/GenBank/DDBJ databases">
        <title>WGS assembly of Gossypium darwinii.</title>
        <authorList>
            <person name="Chen Z.J."/>
            <person name="Sreedasyam A."/>
            <person name="Ando A."/>
            <person name="Song Q."/>
            <person name="De L."/>
            <person name="Hulse-Kemp A."/>
            <person name="Ding M."/>
            <person name="Ye W."/>
            <person name="Kirkbride R."/>
            <person name="Jenkins J."/>
            <person name="Plott C."/>
            <person name="Lovell J."/>
            <person name="Lin Y.-M."/>
            <person name="Vaughn R."/>
            <person name="Liu B."/>
            <person name="Li W."/>
            <person name="Simpson S."/>
            <person name="Scheffler B."/>
            <person name="Saski C."/>
            <person name="Grover C."/>
            <person name="Hu G."/>
            <person name="Conover J."/>
            <person name="Carlson J."/>
            <person name="Shu S."/>
            <person name="Boston L."/>
            <person name="Williams M."/>
            <person name="Peterson D."/>
            <person name="Mcgee K."/>
            <person name="Jones D."/>
            <person name="Wendel J."/>
            <person name="Stelly D."/>
            <person name="Grimwood J."/>
            <person name="Schmutz J."/>
        </authorList>
    </citation>
    <scope>NUCLEOTIDE SEQUENCE [LARGE SCALE GENOMIC DNA]</scope>
    <source>
        <strain evidence="1">1808015.09</strain>
    </source>
</reference>
<evidence type="ECO:0008006" key="3">
    <source>
        <dbReference type="Google" id="ProtNLM"/>
    </source>
</evidence>
<organism evidence="1 2">
    <name type="scientific">Gossypium darwinii</name>
    <name type="common">Darwin's cotton</name>
    <name type="synonym">Gossypium barbadense var. darwinii</name>
    <dbReference type="NCBI Taxonomy" id="34276"/>
    <lineage>
        <taxon>Eukaryota</taxon>
        <taxon>Viridiplantae</taxon>
        <taxon>Streptophyta</taxon>
        <taxon>Embryophyta</taxon>
        <taxon>Tracheophyta</taxon>
        <taxon>Spermatophyta</taxon>
        <taxon>Magnoliopsida</taxon>
        <taxon>eudicotyledons</taxon>
        <taxon>Gunneridae</taxon>
        <taxon>Pentapetalae</taxon>
        <taxon>rosids</taxon>
        <taxon>malvids</taxon>
        <taxon>Malvales</taxon>
        <taxon>Malvaceae</taxon>
        <taxon>Malvoideae</taxon>
        <taxon>Gossypium</taxon>
    </lineage>
</organism>
<evidence type="ECO:0000313" key="2">
    <source>
        <dbReference type="Proteomes" id="UP000323506"/>
    </source>
</evidence>
<dbReference type="AlphaFoldDB" id="A0A5D2GJD5"/>
<dbReference type="CDD" id="cd09272">
    <property type="entry name" value="RNase_HI_RT_Ty1"/>
    <property type="match status" value="1"/>
</dbReference>
<dbReference type="Proteomes" id="UP000323506">
    <property type="component" value="Chromosome A05"/>
</dbReference>